<dbReference type="EMBL" id="CP006585">
    <property type="protein sequence ID" value="AGW12818.1"/>
    <property type="molecule type" value="Genomic_DNA"/>
</dbReference>
<dbReference type="KEGG" id="dgg:DGI_0930"/>
<dbReference type="STRING" id="1121448.DGI_0930"/>
<organism evidence="2 3">
    <name type="scientific">Megalodesulfovibrio gigas (strain ATCC 19364 / DSM 1382 / NCIMB 9332 / VKM B-1759)</name>
    <name type="common">Desulfovibrio gigas</name>
    <dbReference type="NCBI Taxonomy" id="1121448"/>
    <lineage>
        <taxon>Bacteria</taxon>
        <taxon>Pseudomonadati</taxon>
        <taxon>Thermodesulfobacteriota</taxon>
        <taxon>Desulfovibrionia</taxon>
        <taxon>Desulfovibrionales</taxon>
        <taxon>Desulfovibrionaceae</taxon>
        <taxon>Megalodesulfovibrio</taxon>
    </lineage>
</organism>
<sequence length="136" mass="14855">MKHGIGGNLSGERFSRPSRTGPLPKTFFIRGFIGMETEQQTHPATRLHGTWKSPSPGCKDVVRFDVGSGRLYGFINGHAFARDLLIGDVAETDAGLVFQLRADGKPVRATIGQDGILAMEAGGKVFMFKRHTDEPR</sequence>
<evidence type="ECO:0000313" key="2">
    <source>
        <dbReference type="EMBL" id="AGW12818.1"/>
    </source>
</evidence>
<dbReference type="Proteomes" id="UP000016587">
    <property type="component" value="Chromosome"/>
</dbReference>
<gene>
    <name evidence="2" type="ORF">DGI_0930</name>
</gene>
<feature type="region of interest" description="Disordered" evidence="1">
    <location>
        <begin position="1"/>
        <end position="23"/>
    </location>
</feature>
<protein>
    <submittedName>
        <fullName evidence="2">Uncharacterized protein</fullName>
    </submittedName>
</protein>
<accession>T2G946</accession>
<keyword evidence="3" id="KW-1185">Reference proteome</keyword>
<dbReference type="PATRIC" id="fig|1121448.10.peg.930"/>
<name>T2G946_MEGG1</name>
<dbReference type="AlphaFoldDB" id="T2G946"/>
<evidence type="ECO:0000256" key="1">
    <source>
        <dbReference type="SAM" id="MobiDB-lite"/>
    </source>
</evidence>
<dbReference type="HOGENOM" id="CLU_1872085_0_0_7"/>
<evidence type="ECO:0000313" key="3">
    <source>
        <dbReference type="Proteomes" id="UP000016587"/>
    </source>
</evidence>
<proteinExistence type="predicted"/>
<reference evidence="2 3" key="1">
    <citation type="journal article" date="2013" name="J. Bacteriol.">
        <title>Roles of HynAB and Ech, the only two hydrogenases found in the model sulfate reducer Desulfovibrio gigas.</title>
        <authorList>
            <person name="Morais-Silva F.O."/>
            <person name="Santos C.I."/>
            <person name="Rodrigues R."/>
            <person name="Pereira I.A."/>
            <person name="Rodrigues-Pousada C."/>
        </authorList>
    </citation>
    <scope>NUCLEOTIDE SEQUENCE [LARGE SCALE GENOMIC DNA]</scope>
    <source>
        <strain evidence="3">ATCC 19364 / DSM 1382 / NCIMB 9332 / VKM B-1759</strain>
    </source>
</reference>
<reference evidence="3" key="2">
    <citation type="submission" date="2013-07" db="EMBL/GenBank/DDBJ databases">
        <authorList>
            <person name="Morais-Silva F.O."/>
            <person name="Rezende A.M."/>
            <person name="Pimentel C."/>
            <person name="Resende D.M."/>
            <person name="Santos C.I."/>
            <person name="Clemente C."/>
            <person name="de Oliveira L.M."/>
            <person name="da Silva S.M."/>
            <person name="Costa D.A."/>
            <person name="Varela-Raposo A."/>
            <person name="Horacio E.C.A."/>
            <person name="Matos M."/>
            <person name="Flores O."/>
            <person name="Ruiz J.C."/>
            <person name="Rodrigues-Pousada C."/>
        </authorList>
    </citation>
    <scope>NUCLEOTIDE SEQUENCE [LARGE SCALE GENOMIC DNA]</scope>
    <source>
        <strain evidence="3">ATCC 19364 / DSM 1382 / NCIMB 9332 / VKM B-1759</strain>
    </source>
</reference>